<dbReference type="RefSeq" id="WP_379042595.1">
    <property type="nucleotide sequence ID" value="NZ_JBHULZ010000004.1"/>
</dbReference>
<dbReference type="Proteomes" id="UP001597357">
    <property type="component" value="Unassembled WGS sequence"/>
</dbReference>
<dbReference type="InterPro" id="IPR026444">
    <property type="entry name" value="Secre_tail"/>
</dbReference>
<keyword evidence="1 2" id="KW-0732">Signal</keyword>
<feature type="chain" id="PRO_5045812282" evidence="2">
    <location>
        <begin position="23"/>
        <end position="1372"/>
    </location>
</feature>
<organism evidence="4 5">
    <name type="scientific">Mesonia sediminis</name>
    <dbReference type="NCBI Taxonomy" id="1703946"/>
    <lineage>
        <taxon>Bacteria</taxon>
        <taxon>Pseudomonadati</taxon>
        <taxon>Bacteroidota</taxon>
        <taxon>Flavobacteriia</taxon>
        <taxon>Flavobacteriales</taxon>
        <taxon>Flavobacteriaceae</taxon>
        <taxon>Mesonia</taxon>
    </lineage>
</organism>
<dbReference type="NCBIfam" id="TIGR04183">
    <property type="entry name" value="Por_Secre_tail"/>
    <property type="match status" value="1"/>
</dbReference>
<dbReference type="InterPro" id="IPR003961">
    <property type="entry name" value="FN3_dom"/>
</dbReference>
<dbReference type="Pfam" id="PF18962">
    <property type="entry name" value="Por_Secre_tail"/>
    <property type="match status" value="1"/>
</dbReference>
<reference evidence="5" key="1">
    <citation type="journal article" date="2019" name="Int. J. Syst. Evol. Microbiol.">
        <title>The Global Catalogue of Microorganisms (GCM) 10K type strain sequencing project: providing services to taxonomists for standard genome sequencing and annotation.</title>
        <authorList>
            <consortium name="The Broad Institute Genomics Platform"/>
            <consortium name="The Broad Institute Genome Sequencing Center for Infectious Disease"/>
            <person name="Wu L."/>
            <person name="Ma J."/>
        </authorList>
    </citation>
    <scope>NUCLEOTIDE SEQUENCE [LARGE SCALE GENOMIC DNA]</scope>
    <source>
        <strain evidence="5">KCTC 42255</strain>
    </source>
</reference>
<evidence type="ECO:0000256" key="2">
    <source>
        <dbReference type="SAM" id="SignalP"/>
    </source>
</evidence>
<name>A0ABW5S9K2_9FLAO</name>
<dbReference type="SUPFAM" id="SSF49265">
    <property type="entry name" value="Fibronectin type III"/>
    <property type="match status" value="1"/>
</dbReference>
<gene>
    <name evidence="4" type="ORF">ACFSQ0_00490</name>
</gene>
<dbReference type="InterPro" id="IPR036116">
    <property type="entry name" value="FN3_sf"/>
</dbReference>
<dbReference type="SUPFAM" id="SSF49299">
    <property type="entry name" value="PKD domain"/>
    <property type="match status" value="1"/>
</dbReference>
<dbReference type="InterPro" id="IPR035986">
    <property type="entry name" value="PKD_dom_sf"/>
</dbReference>
<comment type="caution">
    <text evidence="4">The sequence shown here is derived from an EMBL/GenBank/DDBJ whole genome shotgun (WGS) entry which is preliminary data.</text>
</comment>
<evidence type="ECO:0000256" key="1">
    <source>
        <dbReference type="ARBA" id="ARBA00022729"/>
    </source>
</evidence>
<dbReference type="PROSITE" id="PS50853">
    <property type="entry name" value="FN3"/>
    <property type="match status" value="1"/>
</dbReference>
<dbReference type="InterPro" id="IPR044023">
    <property type="entry name" value="Ig_7"/>
</dbReference>
<sequence length="1372" mass="147372">MKKIYLYLSVITLFMTFSNLHSQVLETQNFEDGSMVTDFPGWFSPLPPFILTTSNACEGSQAIKAENNATTLSSFVRYLSPNTTTGEAVTVSFDYKITGSNGTTPVTGNFGTIDLQYTADGGTTWTTYETLDQTDVQASGCANHSFTIPAANLPAGSNFGWKLITNRLNGSFQVFVDDFYAYEELACIQPVYVDIDETSITTTGADISWQDINNPNAAQYEVSVCTLPGLPGNVAFCTNTIVTGNTSLSLTGLNDATNYYVYIRALCGGTNGDSSWSEVVEFQTIAIGSSCNDPLVINADPNNPVAGDLPYTQSGQTMVYGDFESGTPGANCGVATAILNGYEVVYEYTSSQDDILEVNVTNLPTNANVGLFVYESCADIGNFCVAGGFSDDGTPINVNSIFINQGETYYFVLASTDNTFEPLDASFTIDIEGFDCNTWTPPNGASNIQFVSGQTLNDFSDSSLGVQPTITGATLTWYQDNNGAQGAAITTNLASINLNDQDVYWVTQNIGTCESPALQVTFDEFDCNTDLAGITSTTNAYVCESGSMTLQATAADPTKIYWYDAPTGGEVVGVGSSFTTPNLTQTTPYWVSEVFLGEGQINGQAKPGPTTISTSSSTDYGLDFTVNQPMTIVSIDVYSAGSGNLALELQDGSGNPTGDVALVPLNSGTSNNPTLTKVNLNWEITNPGTYRLVKTNNANLLYSTSSNATFPYALGQSGEVTGGRTSWGTSSNYYYFYNWTITGPTVLCETTRTQVDAVVEDIIPTTVSADNTLVCVGDPVNLSVTSTDPDYVYTWEWNSGGQLQTDTGANITVNPNGNTTYTVTAVNSVTNCEYVNTIDIITKGISFLPVAPSSVDICKNDVVALEAGSIIYDFESGPMGWTNVNNSTVQVSGLNPNSSDWVKVNSPYSIKLTSIASNDNSSFYISNADDLGPGANLDASLVSPSIDLAGVSSAELTFYHYFKGYFSNMTNQTTSARVEVSVDQGAWQLLKEYDAPSPDVGTPDNFAMQTVDLSNYTGSNDVRVRFRHEGGWGWYWAVDNVSVARSYLDAQVEWTPTTDLYFDDQGTLPYDGSPASVVYVKGNANGQTTYTASLDVLGCNPVTNTVTVNVTEVVAPTGAANQTYTGSGTISDLVVTGTNLKWYVLDNNGDYQQVTINEPLSDGQTYYVTQSTSNCESDYLAVTVAMECPEATNVTVSASKQPGSTTAGIVVTWTEPAMLDGVVDYELILLDSQSNQIAQKNVAVGNDFAIFQNLALDEDYTLEFSTICDGNSANPVRGNTETINFDTNNLSSANPAFIGFNFYPNPTSNLVNFENQIEMERLEVYDISGKQIMVKQVNNNRAQIDFSALASGSYFVKVVSNQTAKMVRIIRD</sequence>
<evidence type="ECO:0000259" key="3">
    <source>
        <dbReference type="PROSITE" id="PS50853"/>
    </source>
</evidence>
<feature type="signal peptide" evidence="2">
    <location>
        <begin position="1"/>
        <end position="22"/>
    </location>
</feature>
<evidence type="ECO:0000313" key="5">
    <source>
        <dbReference type="Proteomes" id="UP001597357"/>
    </source>
</evidence>
<dbReference type="Gene3D" id="2.60.40.10">
    <property type="entry name" value="Immunoglobulins"/>
    <property type="match status" value="1"/>
</dbReference>
<protein>
    <submittedName>
        <fullName evidence="4">T9SS type A sorting domain-containing protein</fullName>
    </submittedName>
</protein>
<accession>A0ABW5S9K2</accession>
<dbReference type="EMBL" id="JBHULZ010000004">
    <property type="protein sequence ID" value="MFD2696461.1"/>
    <property type="molecule type" value="Genomic_DNA"/>
</dbReference>
<dbReference type="Pfam" id="PF00041">
    <property type="entry name" value="fn3"/>
    <property type="match status" value="1"/>
</dbReference>
<keyword evidence="5" id="KW-1185">Reference proteome</keyword>
<proteinExistence type="predicted"/>
<evidence type="ECO:0000313" key="4">
    <source>
        <dbReference type="EMBL" id="MFD2696461.1"/>
    </source>
</evidence>
<dbReference type="CDD" id="cd00063">
    <property type="entry name" value="FN3"/>
    <property type="match status" value="1"/>
</dbReference>
<dbReference type="Pfam" id="PF19081">
    <property type="entry name" value="Ig_7"/>
    <property type="match status" value="1"/>
</dbReference>
<dbReference type="InterPro" id="IPR013783">
    <property type="entry name" value="Ig-like_fold"/>
</dbReference>
<feature type="domain" description="Fibronectin type-III" evidence="3">
    <location>
        <begin position="189"/>
        <end position="287"/>
    </location>
</feature>
<dbReference type="Gene3D" id="2.60.120.260">
    <property type="entry name" value="Galactose-binding domain-like"/>
    <property type="match status" value="2"/>
</dbReference>